<gene>
    <name evidence="3" type="ORF">C1H69_05860</name>
</gene>
<dbReference type="Pfam" id="PF03795">
    <property type="entry name" value="YCII"/>
    <property type="match status" value="1"/>
</dbReference>
<proteinExistence type="inferred from homology"/>
<dbReference type="OrthoDB" id="9807535at2"/>
<name>A0A2N7U7Z2_9GAMM</name>
<organism evidence="3 4">
    <name type="scientific">Billgrantia endophytica</name>
    <dbReference type="NCBI Taxonomy" id="2033802"/>
    <lineage>
        <taxon>Bacteria</taxon>
        <taxon>Pseudomonadati</taxon>
        <taxon>Pseudomonadota</taxon>
        <taxon>Gammaproteobacteria</taxon>
        <taxon>Oceanospirillales</taxon>
        <taxon>Halomonadaceae</taxon>
        <taxon>Billgrantia</taxon>
    </lineage>
</organism>
<feature type="domain" description="YCII-related" evidence="2">
    <location>
        <begin position="1"/>
        <end position="113"/>
    </location>
</feature>
<dbReference type="InterPro" id="IPR005545">
    <property type="entry name" value="YCII"/>
</dbReference>
<dbReference type="PANTHER" id="PTHR35174">
    <property type="entry name" value="BLL7171 PROTEIN-RELATED"/>
    <property type="match status" value="1"/>
</dbReference>
<comment type="caution">
    <text evidence="3">The sequence shown here is derived from an EMBL/GenBank/DDBJ whole genome shotgun (WGS) entry which is preliminary data.</text>
</comment>
<dbReference type="SUPFAM" id="SSF54909">
    <property type="entry name" value="Dimeric alpha+beta barrel"/>
    <property type="match status" value="1"/>
</dbReference>
<evidence type="ECO:0000313" key="4">
    <source>
        <dbReference type="Proteomes" id="UP000235803"/>
    </source>
</evidence>
<accession>A0A2N7U7Z2</accession>
<reference evidence="3 4" key="1">
    <citation type="submission" date="2018-01" db="EMBL/GenBank/DDBJ databases">
        <title>Halomonas endophytica sp. nov., isolated from storage liquid in the stems of Populus euphratica.</title>
        <authorList>
            <person name="Chen C."/>
        </authorList>
    </citation>
    <scope>NUCLEOTIDE SEQUENCE [LARGE SCALE GENOMIC DNA]</scope>
    <source>
        <strain evidence="3 4">MC28</strain>
    </source>
</reference>
<dbReference type="EMBL" id="PNRF01000012">
    <property type="protein sequence ID" value="PMR76564.1"/>
    <property type="molecule type" value="Genomic_DNA"/>
</dbReference>
<protein>
    <recommendedName>
        <fullName evidence="2">YCII-related domain-containing protein</fullName>
    </recommendedName>
</protein>
<dbReference type="PANTHER" id="PTHR35174:SF3">
    <property type="entry name" value="BLL7171 PROTEIN"/>
    <property type="match status" value="1"/>
</dbReference>
<dbReference type="Gene3D" id="3.30.70.1060">
    <property type="entry name" value="Dimeric alpha+beta barrel"/>
    <property type="match status" value="1"/>
</dbReference>
<evidence type="ECO:0000259" key="2">
    <source>
        <dbReference type="Pfam" id="PF03795"/>
    </source>
</evidence>
<dbReference type="Proteomes" id="UP000235803">
    <property type="component" value="Unassembled WGS sequence"/>
</dbReference>
<evidence type="ECO:0000313" key="3">
    <source>
        <dbReference type="EMBL" id="PMR76564.1"/>
    </source>
</evidence>
<dbReference type="AlphaFoldDB" id="A0A2N7U7Z2"/>
<sequence>MQYMLMCCIDEALWNALSPSERDSVMDDYHALLQEMVTSGHYRGGARLQSVSTSTTLREQNGKVVTLDGPFVESREQLGGFHVVECRDLDEALELARRIPPLRVGGSVEVRPVDPAYRM</sequence>
<dbReference type="InterPro" id="IPR011008">
    <property type="entry name" value="Dimeric_a/b-barrel"/>
</dbReference>
<evidence type="ECO:0000256" key="1">
    <source>
        <dbReference type="ARBA" id="ARBA00007689"/>
    </source>
</evidence>
<dbReference type="RefSeq" id="WP_102652468.1">
    <property type="nucleotide sequence ID" value="NZ_PNRF01000012.1"/>
</dbReference>
<keyword evidence="4" id="KW-1185">Reference proteome</keyword>
<comment type="similarity">
    <text evidence="1">Belongs to the YciI family.</text>
</comment>